<dbReference type="EMBL" id="CM047592">
    <property type="protein sequence ID" value="KAI9918132.1"/>
    <property type="molecule type" value="Genomic_DNA"/>
</dbReference>
<proteinExistence type="predicted"/>
<evidence type="ECO:0000313" key="1">
    <source>
        <dbReference type="EMBL" id="KAI9918132.1"/>
    </source>
</evidence>
<name>A0ACC0WIA4_9STRA</name>
<dbReference type="Proteomes" id="UP001163321">
    <property type="component" value="Chromosome 13"/>
</dbReference>
<accession>A0ACC0WIA4</accession>
<reference evidence="1 2" key="1">
    <citation type="journal article" date="2022" name="bioRxiv">
        <title>The genome of the oomycete Peronosclerospora sorghi, a cosmopolitan pathogen of maize and sorghum, is inflated with dispersed pseudogenes.</title>
        <authorList>
            <person name="Fletcher K."/>
            <person name="Martin F."/>
            <person name="Isakeit T."/>
            <person name="Cavanaugh K."/>
            <person name="Magill C."/>
            <person name="Michelmore R."/>
        </authorList>
    </citation>
    <scope>NUCLEOTIDE SEQUENCE [LARGE SCALE GENOMIC DNA]</scope>
    <source>
        <strain evidence="1">P6</strain>
    </source>
</reference>
<sequence length="191" mass="21578">MGNPCSCYSKRAQNVEEVLDDSLEDKLLGRRKDGVERTMAEEEAWRQRRQELQDEADVAMRCWDEENEANESLRDDARESLGDVKDRRRAHDEAVEAVEDEEDYESAIEDDTRQRGGVLGDESDGDSLAYRDSYASGNAYNRGGESLVFRDTELANTAASDSFLTCSSYRNTTSSGSFIDEETHEPEQGHK</sequence>
<protein>
    <submittedName>
        <fullName evidence="1">Uncharacterized protein</fullName>
    </submittedName>
</protein>
<evidence type="ECO:0000313" key="2">
    <source>
        <dbReference type="Proteomes" id="UP001163321"/>
    </source>
</evidence>
<organism evidence="1 2">
    <name type="scientific">Peronosclerospora sorghi</name>
    <dbReference type="NCBI Taxonomy" id="230839"/>
    <lineage>
        <taxon>Eukaryota</taxon>
        <taxon>Sar</taxon>
        <taxon>Stramenopiles</taxon>
        <taxon>Oomycota</taxon>
        <taxon>Peronosporomycetes</taxon>
        <taxon>Peronosporales</taxon>
        <taxon>Peronosporaceae</taxon>
        <taxon>Peronosclerospora</taxon>
    </lineage>
</organism>
<keyword evidence="2" id="KW-1185">Reference proteome</keyword>
<comment type="caution">
    <text evidence="1">The sequence shown here is derived from an EMBL/GenBank/DDBJ whole genome shotgun (WGS) entry which is preliminary data.</text>
</comment>
<gene>
    <name evidence="1" type="ORF">PsorP6_012443</name>
</gene>